<keyword evidence="2" id="KW-0560">Oxidoreductase</keyword>
<dbReference type="PANTHER" id="PTHR10578">
    <property type="entry name" value="S -2-HYDROXY-ACID OXIDASE-RELATED"/>
    <property type="match status" value="1"/>
</dbReference>
<accession>A0A642UU10</accession>
<dbReference type="FunFam" id="3.20.20.70:FF:000056">
    <property type="entry name" value="hydroxyacid oxidase 2"/>
    <property type="match status" value="1"/>
</dbReference>
<dbReference type="InterPro" id="IPR012133">
    <property type="entry name" value="Alpha-hydoxy_acid_DH_FMN"/>
</dbReference>
<evidence type="ECO:0000256" key="1">
    <source>
        <dbReference type="ARBA" id="ARBA00001917"/>
    </source>
</evidence>
<feature type="binding site" evidence="7">
    <location>
        <position position="166"/>
    </location>
    <ligand>
        <name>FMN</name>
        <dbReference type="ChEBI" id="CHEBI:58210"/>
    </ligand>
</feature>
<dbReference type="PROSITE" id="PS00557">
    <property type="entry name" value="FMN_HYDROXY_ACID_DH_1"/>
    <property type="match status" value="1"/>
</dbReference>
<keyword evidence="7" id="KW-0288">FMN</keyword>
<gene>
    <name evidence="9" type="ORF">TRICI_005266</name>
</gene>
<evidence type="ECO:0000256" key="2">
    <source>
        <dbReference type="ARBA" id="ARBA00023002"/>
    </source>
</evidence>
<dbReference type="InterPro" id="IPR013785">
    <property type="entry name" value="Aldolase_TIM"/>
</dbReference>
<proteinExistence type="inferred from homology"/>
<keyword evidence="7" id="KW-0285">Flavoprotein</keyword>
<feature type="binding site" evidence="7">
    <location>
        <begin position="85"/>
        <end position="87"/>
    </location>
    <ligand>
        <name>FMN</name>
        <dbReference type="ChEBI" id="CHEBI:58210"/>
    </ligand>
</feature>
<dbReference type="InterPro" id="IPR008259">
    <property type="entry name" value="FMN_hydac_DH_AS"/>
</dbReference>
<dbReference type="PANTHER" id="PTHR10578:SF149">
    <property type="entry name" value="2-HYDROXYACID OXIDASE 2"/>
    <property type="match status" value="1"/>
</dbReference>
<comment type="caution">
    <text evidence="9">The sequence shown here is derived from an EMBL/GenBank/DDBJ whole genome shotgun (WGS) entry which is preliminary data.</text>
</comment>
<dbReference type="CDD" id="cd02809">
    <property type="entry name" value="alpha_hydroxyacid_oxid_FMN"/>
    <property type="match status" value="1"/>
</dbReference>
<feature type="active site" description="Proton acceptor" evidence="6">
    <location>
        <position position="258"/>
    </location>
</feature>
<name>A0A642UU10_9ASCO</name>
<feature type="binding site" evidence="7">
    <location>
        <position position="256"/>
    </location>
    <ligand>
        <name>FMN</name>
        <dbReference type="ChEBI" id="CHEBI:58210"/>
    </ligand>
</feature>
<dbReference type="OrthoDB" id="1925334at2759"/>
<protein>
    <recommendedName>
        <fullName evidence="4">Oxidase FUB9</fullName>
    </recommendedName>
    <alternativeName>
        <fullName evidence="5">Fusaric acid biosynthesis protein 9</fullName>
    </alternativeName>
</protein>
<feature type="binding site" evidence="7">
    <location>
        <begin position="289"/>
        <end position="293"/>
    </location>
    <ligand>
        <name>FMN</name>
        <dbReference type="ChEBI" id="CHEBI:58210"/>
    </ligand>
</feature>
<evidence type="ECO:0000256" key="5">
    <source>
        <dbReference type="ARBA" id="ARBA00083297"/>
    </source>
</evidence>
<evidence type="ECO:0000256" key="6">
    <source>
        <dbReference type="PIRSR" id="PIRSR000138-1"/>
    </source>
</evidence>
<dbReference type="Pfam" id="PF01070">
    <property type="entry name" value="FMN_dh"/>
    <property type="match status" value="1"/>
</dbReference>
<dbReference type="GO" id="GO:0010181">
    <property type="term" value="F:FMN binding"/>
    <property type="evidence" value="ECO:0007669"/>
    <property type="project" value="InterPro"/>
</dbReference>
<evidence type="ECO:0000256" key="4">
    <source>
        <dbReference type="ARBA" id="ARBA00073420"/>
    </source>
</evidence>
<dbReference type="EMBL" id="SWFS01000412">
    <property type="protein sequence ID" value="KAA8905583.1"/>
    <property type="molecule type" value="Genomic_DNA"/>
</dbReference>
<feature type="binding site" evidence="7">
    <location>
        <position position="138"/>
    </location>
    <ligand>
        <name>FMN</name>
        <dbReference type="ChEBI" id="CHEBI:58210"/>
    </ligand>
</feature>
<dbReference type="SUPFAM" id="SSF51395">
    <property type="entry name" value="FMN-linked oxidoreductases"/>
    <property type="match status" value="1"/>
</dbReference>
<dbReference type="Gene3D" id="3.20.20.70">
    <property type="entry name" value="Aldolase class I"/>
    <property type="match status" value="1"/>
</dbReference>
<dbReference type="PIRSF" id="PIRSF000138">
    <property type="entry name" value="Al-hdrx_acd_dh"/>
    <property type="match status" value="1"/>
</dbReference>
<dbReference type="GO" id="GO:0005737">
    <property type="term" value="C:cytoplasm"/>
    <property type="evidence" value="ECO:0007669"/>
    <property type="project" value="UniProtKB-ARBA"/>
</dbReference>
<evidence type="ECO:0000313" key="10">
    <source>
        <dbReference type="Proteomes" id="UP000761534"/>
    </source>
</evidence>
<reference evidence="9" key="1">
    <citation type="journal article" date="2019" name="G3 (Bethesda)">
        <title>Genome Assemblies of Two Rare Opportunistic Yeast Pathogens: Diutina rugosa (syn. Candida rugosa) and Trichomonascus ciferrii (syn. Candida ciferrii).</title>
        <authorList>
            <person name="Mixao V."/>
            <person name="Saus E."/>
            <person name="Hansen A.P."/>
            <person name="Lass-Florl C."/>
            <person name="Gabaldon T."/>
        </authorList>
    </citation>
    <scope>NUCLEOTIDE SEQUENCE</scope>
    <source>
        <strain evidence="9">CBS 4856</strain>
    </source>
</reference>
<feature type="binding site" evidence="7">
    <location>
        <position position="114"/>
    </location>
    <ligand>
        <name>FMN</name>
        <dbReference type="ChEBI" id="CHEBI:58210"/>
    </ligand>
</feature>
<dbReference type="InterPro" id="IPR037396">
    <property type="entry name" value="FMN_HAD"/>
</dbReference>
<evidence type="ECO:0000313" key="9">
    <source>
        <dbReference type="EMBL" id="KAA8905583.1"/>
    </source>
</evidence>
<dbReference type="Proteomes" id="UP000761534">
    <property type="component" value="Unassembled WGS sequence"/>
</dbReference>
<organism evidence="9 10">
    <name type="scientific">Trichomonascus ciferrii</name>
    <dbReference type="NCBI Taxonomy" id="44093"/>
    <lineage>
        <taxon>Eukaryota</taxon>
        <taxon>Fungi</taxon>
        <taxon>Dikarya</taxon>
        <taxon>Ascomycota</taxon>
        <taxon>Saccharomycotina</taxon>
        <taxon>Dipodascomycetes</taxon>
        <taxon>Dipodascales</taxon>
        <taxon>Trichomonascaceae</taxon>
        <taxon>Trichomonascus</taxon>
        <taxon>Trichomonascus ciferrii complex</taxon>
    </lineage>
</organism>
<comment type="cofactor">
    <cofactor evidence="1">
        <name>FMN</name>
        <dbReference type="ChEBI" id="CHEBI:58210"/>
    </cofactor>
</comment>
<feature type="binding site" evidence="7">
    <location>
        <position position="258"/>
    </location>
    <ligand>
        <name>FMN</name>
        <dbReference type="ChEBI" id="CHEBI:58210"/>
    </ligand>
</feature>
<dbReference type="AlphaFoldDB" id="A0A642UU10"/>
<feature type="binding site" evidence="7">
    <location>
        <position position="234"/>
    </location>
    <ligand>
        <name>FMN</name>
        <dbReference type="ChEBI" id="CHEBI:58210"/>
    </ligand>
</feature>
<dbReference type="VEuPathDB" id="FungiDB:TRICI_005266"/>
<feature type="binding site" evidence="7">
    <location>
        <begin position="312"/>
        <end position="313"/>
    </location>
    <ligand>
        <name>FMN</name>
        <dbReference type="ChEBI" id="CHEBI:58210"/>
    </ligand>
</feature>
<dbReference type="GO" id="GO:0016491">
    <property type="term" value="F:oxidoreductase activity"/>
    <property type="evidence" value="ECO:0007669"/>
    <property type="project" value="UniProtKB-KW"/>
</dbReference>
<feature type="binding site" evidence="7">
    <location>
        <position position="261"/>
    </location>
    <ligand>
        <name>glyoxylate</name>
        <dbReference type="ChEBI" id="CHEBI:36655"/>
    </ligand>
</feature>
<dbReference type="InterPro" id="IPR000262">
    <property type="entry name" value="FMN-dep_DH"/>
</dbReference>
<dbReference type="PROSITE" id="PS51349">
    <property type="entry name" value="FMN_HYDROXY_ACID_DH_2"/>
    <property type="match status" value="1"/>
</dbReference>
<evidence type="ECO:0000259" key="8">
    <source>
        <dbReference type="PROSITE" id="PS51349"/>
    </source>
</evidence>
<keyword evidence="10" id="KW-1185">Reference proteome</keyword>
<comment type="similarity">
    <text evidence="3">Belongs to the FMN-dependent alpha-hydroxy acid dehydrogenase family.</text>
</comment>
<sequence>MNRAVTYDPNIHCIADLEKAAMEKLPPMVRDFYSGGSMDLHTLKGNQQAFDSYRLRPRVMIDVTEVDTSIDCLGSNVSFPLGIAPAANHGLAHPDAELGTSRAAAKKRVNMGLSSWSNVHSRDVAKAGEGSGISYGQQLCVVKHEPTNLSIIKNAEEAGYKALFLTVDCPWLGRRLNEMKNSFGLPPHLGFPNYPFIKAKGMVSDDERTQYAADLTWSYVRELKQKTTMQIWLKGILTAEDAVNAVEAGADGILVSNHGGRQLDGAMCTLEALPEIVEAVKGRIPIHIDGGIRRGSDIFKALALGADYCWIGRVPLYGLAYNGEDGVSLALNILHDEFRTVMALMGCRTVKDIKPEHLARMGVDGRLRKVTQSPSQPTPNL</sequence>
<feature type="binding site" evidence="7">
    <location>
        <position position="175"/>
    </location>
    <ligand>
        <name>glyoxylate</name>
        <dbReference type="ChEBI" id="CHEBI:36655"/>
    </ligand>
</feature>
<feature type="domain" description="FMN hydroxy acid dehydrogenase" evidence="8">
    <location>
        <begin position="6"/>
        <end position="363"/>
    </location>
</feature>
<evidence type="ECO:0000256" key="7">
    <source>
        <dbReference type="PIRSR" id="PIRSR000138-2"/>
    </source>
</evidence>
<evidence type="ECO:0000256" key="3">
    <source>
        <dbReference type="ARBA" id="ARBA00024042"/>
    </source>
</evidence>